<feature type="transmembrane region" description="Helical" evidence="6">
    <location>
        <begin position="435"/>
        <end position="452"/>
    </location>
</feature>
<dbReference type="AlphaFoldDB" id="A0A1V9QNL0"/>
<dbReference type="InterPro" id="IPR050833">
    <property type="entry name" value="Poly_Biosynth_Transport"/>
</dbReference>
<feature type="transmembrane region" description="Helical" evidence="6">
    <location>
        <begin position="47"/>
        <end position="67"/>
    </location>
</feature>
<evidence type="ECO:0000256" key="4">
    <source>
        <dbReference type="ARBA" id="ARBA00022989"/>
    </source>
</evidence>
<proteinExistence type="predicted"/>
<keyword evidence="5 6" id="KW-0472">Membrane</keyword>
<protein>
    <submittedName>
        <fullName evidence="7">Polysaccharide biosynthesis protein</fullName>
    </submittedName>
</protein>
<feature type="transmembrane region" description="Helical" evidence="6">
    <location>
        <begin position="87"/>
        <end position="108"/>
    </location>
</feature>
<dbReference type="PANTHER" id="PTHR30250">
    <property type="entry name" value="PST FAMILY PREDICTED COLANIC ACID TRANSPORTER"/>
    <property type="match status" value="1"/>
</dbReference>
<feature type="transmembrane region" description="Helical" evidence="6">
    <location>
        <begin position="172"/>
        <end position="190"/>
    </location>
</feature>
<comment type="subcellular location">
    <subcellularLocation>
        <location evidence="1">Cell membrane</location>
        <topology evidence="1">Multi-pass membrane protein</topology>
    </subcellularLocation>
</comment>
<evidence type="ECO:0000256" key="6">
    <source>
        <dbReference type="SAM" id="Phobius"/>
    </source>
</evidence>
<dbReference type="InterPro" id="IPR002797">
    <property type="entry name" value="Polysacc_synth"/>
</dbReference>
<name>A0A1V9QNL0_9LACO</name>
<feature type="transmembrane region" description="Helical" evidence="6">
    <location>
        <begin position="321"/>
        <end position="342"/>
    </location>
</feature>
<feature type="transmembrane region" description="Helical" evidence="6">
    <location>
        <begin position="114"/>
        <end position="134"/>
    </location>
</feature>
<dbReference type="Proteomes" id="UP000192638">
    <property type="component" value="Unassembled WGS sequence"/>
</dbReference>
<keyword evidence="3 6" id="KW-0812">Transmembrane</keyword>
<evidence type="ECO:0000256" key="5">
    <source>
        <dbReference type="ARBA" id="ARBA00023136"/>
    </source>
</evidence>
<evidence type="ECO:0000256" key="1">
    <source>
        <dbReference type="ARBA" id="ARBA00004651"/>
    </source>
</evidence>
<accession>A0A1V9QNL0</accession>
<evidence type="ECO:0000256" key="3">
    <source>
        <dbReference type="ARBA" id="ARBA00022692"/>
    </source>
</evidence>
<dbReference type="Pfam" id="PF01943">
    <property type="entry name" value="Polysacc_synt"/>
    <property type="match status" value="1"/>
</dbReference>
<comment type="caution">
    <text evidence="7">The sequence shown here is derived from an EMBL/GenBank/DDBJ whole genome shotgun (WGS) entry which is preliminary data.</text>
</comment>
<dbReference type="RefSeq" id="WP_081530870.1">
    <property type="nucleotide sequence ID" value="NZ_NBEB01000072.1"/>
</dbReference>
<feature type="transmembrane region" description="Helical" evidence="6">
    <location>
        <begin position="291"/>
        <end position="315"/>
    </location>
</feature>
<reference evidence="7 8" key="1">
    <citation type="submission" date="2017-03" db="EMBL/GenBank/DDBJ databases">
        <title>Phylogenomics and comparative genomics of Lactobacillus salivarius, a mammalian gut commensal.</title>
        <authorList>
            <person name="Harris H.M."/>
        </authorList>
    </citation>
    <scope>NUCLEOTIDE SEQUENCE [LARGE SCALE GENOMIC DNA]</scope>
    <source>
        <strain evidence="7 8">LMG 14477</strain>
    </source>
</reference>
<evidence type="ECO:0000313" key="7">
    <source>
        <dbReference type="EMBL" id="OQQ82369.1"/>
    </source>
</evidence>
<feature type="transmembrane region" description="Helical" evidence="6">
    <location>
        <begin position="410"/>
        <end position="429"/>
    </location>
</feature>
<feature type="transmembrane region" description="Helical" evidence="6">
    <location>
        <begin position="141"/>
        <end position="166"/>
    </location>
</feature>
<dbReference type="PANTHER" id="PTHR30250:SF11">
    <property type="entry name" value="O-ANTIGEN TRANSPORTER-RELATED"/>
    <property type="match status" value="1"/>
</dbReference>
<gene>
    <name evidence="7" type="ORF">B6U60_07845</name>
</gene>
<evidence type="ECO:0000256" key="2">
    <source>
        <dbReference type="ARBA" id="ARBA00022475"/>
    </source>
</evidence>
<feature type="transmembrane region" description="Helical" evidence="6">
    <location>
        <begin position="379"/>
        <end position="398"/>
    </location>
</feature>
<evidence type="ECO:0000313" key="8">
    <source>
        <dbReference type="Proteomes" id="UP000192638"/>
    </source>
</evidence>
<dbReference type="EMBL" id="NBEB01000072">
    <property type="protein sequence ID" value="OQQ82369.1"/>
    <property type="molecule type" value="Genomic_DNA"/>
</dbReference>
<feature type="transmembrane region" description="Helical" evidence="6">
    <location>
        <begin position="12"/>
        <end position="35"/>
    </location>
</feature>
<sequence>MKKYNYLLKNIGLLTLSSFASKILSFLLVPLYTSILTTKQYGIYDMFNTTVMLLLPLITIDIVDAVLRFGLDRSKSKEEVFAIGNSYIVKSIALLLVLLSINYFLNIFTIVTKYTLPFFLLYVFTAYSQLLQYFARGIEKVASLAVSGVISSIVSLSLNVLFLVYFKWGLMGYFYATIIGLAAPTIYLFFDMKLWRYPLKCNNKGLLLEMKNYSLPLVLNSISWWMNNSSSRYIVIYFCGIAQNGIFSVGYKIPTILNVFQSIFNQAWTLSSVKEFDSEDKDGFFIKIYNLYNFSMIVICSMLILTTKILAKILYANDFYVAWRYVPFLMIAIVFSAISGLLGGVFSAVKDSKAYSISTTIGAIANVAISLVSVYYFGAIGAAFGNALSFGIVWAIRLKKVKEYMNLRINLVRDLLVYGILFIQSILILINMNGIQQYIIQGLCLICIVLLYRKEVVKIKY</sequence>
<dbReference type="GO" id="GO:0005886">
    <property type="term" value="C:plasma membrane"/>
    <property type="evidence" value="ECO:0007669"/>
    <property type="project" value="UniProtKB-SubCell"/>
</dbReference>
<organism evidence="7 8">
    <name type="scientific">Ligilactobacillus salivarius</name>
    <dbReference type="NCBI Taxonomy" id="1624"/>
    <lineage>
        <taxon>Bacteria</taxon>
        <taxon>Bacillati</taxon>
        <taxon>Bacillota</taxon>
        <taxon>Bacilli</taxon>
        <taxon>Lactobacillales</taxon>
        <taxon>Lactobacillaceae</taxon>
        <taxon>Ligilactobacillus</taxon>
    </lineage>
</organism>
<keyword evidence="2" id="KW-1003">Cell membrane</keyword>
<keyword evidence="4 6" id="KW-1133">Transmembrane helix</keyword>